<dbReference type="OrthoDB" id="9990906at2759"/>
<evidence type="ECO:0000256" key="3">
    <source>
        <dbReference type="ARBA" id="ARBA00023170"/>
    </source>
</evidence>
<dbReference type="PANTHER" id="PTHR24243">
    <property type="entry name" value="G-PROTEIN COUPLED RECEPTOR"/>
    <property type="match status" value="1"/>
</dbReference>
<evidence type="ECO:0000313" key="6">
    <source>
        <dbReference type="EMBL" id="RNA41016.1"/>
    </source>
</evidence>
<proteinExistence type="predicted"/>
<evidence type="ECO:0000313" key="7">
    <source>
        <dbReference type="Proteomes" id="UP000276133"/>
    </source>
</evidence>
<keyword evidence="5" id="KW-0812">Transmembrane</keyword>
<sequence length="132" mass="15579">MYSSRKMSLNSKTARKKEKKRTALSIMLVSVCLWFMILKTPASVYITFPVQEMSKPYFPFTYNFFMLINYTNHAVNLILYVATSSGFRSEMILFFKNLFCKQNDIGRNEKVDQKNHGNDENRTKTIIFRFTI</sequence>
<dbReference type="GO" id="GO:0004930">
    <property type="term" value="F:G protein-coupled receptor activity"/>
    <property type="evidence" value="ECO:0007669"/>
    <property type="project" value="UniProtKB-KW"/>
</dbReference>
<feature type="transmembrane region" description="Helical" evidence="5">
    <location>
        <begin position="21"/>
        <end position="40"/>
    </location>
</feature>
<dbReference type="GO" id="GO:0005886">
    <property type="term" value="C:plasma membrane"/>
    <property type="evidence" value="ECO:0007669"/>
    <property type="project" value="TreeGrafter"/>
</dbReference>
<dbReference type="AlphaFoldDB" id="A0A3M7SZ58"/>
<name>A0A3M7SZ58_BRAPC</name>
<keyword evidence="3" id="KW-0675">Receptor</keyword>
<evidence type="ECO:0008006" key="8">
    <source>
        <dbReference type="Google" id="ProtNLM"/>
    </source>
</evidence>
<comment type="subcellular location">
    <subcellularLocation>
        <location evidence="1">Membrane</location>
        <topology evidence="1">Multi-pass membrane protein</topology>
    </subcellularLocation>
</comment>
<reference evidence="6 7" key="1">
    <citation type="journal article" date="2018" name="Sci. Rep.">
        <title>Genomic signatures of local adaptation to the degree of environmental predictability in rotifers.</title>
        <authorList>
            <person name="Franch-Gras L."/>
            <person name="Hahn C."/>
            <person name="Garcia-Roger E.M."/>
            <person name="Carmona M.J."/>
            <person name="Serra M."/>
            <person name="Gomez A."/>
        </authorList>
    </citation>
    <scope>NUCLEOTIDE SEQUENCE [LARGE SCALE GENOMIC DNA]</scope>
    <source>
        <strain evidence="6">HYR1</strain>
    </source>
</reference>
<feature type="transmembrane region" description="Helical" evidence="5">
    <location>
        <begin position="60"/>
        <end position="82"/>
    </location>
</feature>
<dbReference type="PANTHER" id="PTHR24243:SF233">
    <property type="entry name" value="THYROTROPIN-RELEASING HORMONE RECEPTOR"/>
    <property type="match status" value="1"/>
</dbReference>
<keyword evidence="5" id="KW-0472">Membrane</keyword>
<dbReference type="SUPFAM" id="SSF81321">
    <property type="entry name" value="Family A G protein-coupled receptor-like"/>
    <property type="match status" value="1"/>
</dbReference>
<protein>
    <recommendedName>
        <fullName evidence="8">G-protein coupled receptors family 1 profile domain-containing protein</fullName>
    </recommendedName>
</protein>
<dbReference type="Proteomes" id="UP000276133">
    <property type="component" value="Unassembled WGS sequence"/>
</dbReference>
<keyword evidence="2" id="KW-0297">G-protein coupled receptor</keyword>
<dbReference type="EMBL" id="REGN01000563">
    <property type="protein sequence ID" value="RNA41016.1"/>
    <property type="molecule type" value="Genomic_DNA"/>
</dbReference>
<evidence type="ECO:0000256" key="1">
    <source>
        <dbReference type="ARBA" id="ARBA00004141"/>
    </source>
</evidence>
<evidence type="ECO:0000256" key="4">
    <source>
        <dbReference type="ARBA" id="ARBA00023224"/>
    </source>
</evidence>
<gene>
    <name evidence="6" type="ORF">BpHYR1_038776</name>
</gene>
<keyword evidence="7" id="KW-1185">Reference proteome</keyword>
<organism evidence="6 7">
    <name type="scientific">Brachionus plicatilis</name>
    <name type="common">Marine rotifer</name>
    <name type="synonym">Brachionus muelleri</name>
    <dbReference type="NCBI Taxonomy" id="10195"/>
    <lineage>
        <taxon>Eukaryota</taxon>
        <taxon>Metazoa</taxon>
        <taxon>Spiralia</taxon>
        <taxon>Gnathifera</taxon>
        <taxon>Rotifera</taxon>
        <taxon>Eurotatoria</taxon>
        <taxon>Monogononta</taxon>
        <taxon>Pseudotrocha</taxon>
        <taxon>Ploima</taxon>
        <taxon>Brachionidae</taxon>
        <taxon>Brachionus</taxon>
    </lineage>
</organism>
<accession>A0A3M7SZ58</accession>
<keyword evidence="5" id="KW-1133">Transmembrane helix</keyword>
<evidence type="ECO:0000256" key="2">
    <source>
        <dbReference type="ARBA" id="ARBA00023040"/>
    </source>
</evidence>
<keyword evidence="4" id="KW-0807">Transducer</keyword>
<comment type="caution">
    <text evidence="6">The sequence shown here is derived from an EMBL/GenBank/DDBJ whole genome shotgun (WGS) entry which is preliminary data.</text>
</comment>
<dbReference type="Gene3D" id="1.20.1070.10">
    <property type="entry name" value="Rhodopsin 7-helix transmembrane proteins"/>
    <property type="match status" value="1"/>
</dbReference>
<evidence type="ECO:0000256" key="5">
    <source>
        <dbReference type="SAM" id="Phobius"/>
    </source>
</evidence>